<feature type="transmembrane region" description="Helical" evidence="1">
    <location>
        <begin position="20"/>
        <end position="42"/>
    </location>
</feature>
<organism evidence="2 3">
    <name type="scientific">Rehaibacterium terrae</name>
    <dbReference type="NCBI Taxonomy" id="1341696"/>
    <lineage>
        <taxon>Bacteria</taxon>
        <taxon>Pseudomonadati</taxon>
        <taxon>Pseudomonadota</taxon>
        <taxon>Gammaproteobacteria</taxon>
        <taxon>Lysobacterales</taxon>
        <taxon>Lysobacteraceae</taxon>
        <taxon>Rehaibacterium</taxon>
    </lineage>
</organism>
<dbReference type="Proteomes" id="UP000519004">
    <property type="component" value="Unassembled WGS sequence"/>
</dbReference>
<keyword evidence="1" id="KW-0812">Transmembrane</keyword>
<evidence type="ECO:0000313" key="3">
    <source>
        <dbReference type="Proteomes" id="UP000519004"/>
    </source>
</evidence>
<sequence length="44" mass="4625">MNTHSDKPSFDPAERRGGVVRTALIVGAIALAIYVAFLAGLIGR</sequence>
<comment type="caution">
    <text evidence="2">The sequence shown here is derived from an EMBL/GenBank/DDBJ whole genome shotgun (WGS) entry which is preliminary data.</text>
</comment>
<keyword evidence="1" id="KW-1133">Transmembrane helix</keyword>
<name>A0A7W7V7N0_9GAMM</name>
<gene>
    <name evidence="2" type="ORF">HNQ58_000533</name>
</gene>
<keyword evidence="3" id="KW-1185">Reference proteome</keyword>
<proteinExistence type="predicted"/>
<evidence type="ECO:0000313" key="2">
    <source>
        <dbReference type="EMBL" id="MBB5014657.1"/>
    </source>
</evidence>
<evidence type="ECO:0000256" key="1">
    <source>
        <dbReference type="SAM" id="Phobius"/>
    </source>
</evidence>
<dbReference type="EMBL" id="JACHHX010000003">
    <property type="protein sequence ID" value="MBB5014657.1"/>
    <property type="molecule type" value="Genomic_DNA"/>
</dbReference>
<reference evidence="2 3" key="1">
    <citation type="submission" date="2020-08" db="EMBL/GenBank/DDBJ databases">
        <title>Genomic Encyclopedia of Type Strains, Phase IV (KMG-IV): sequencing the most valuable type-strain genomes for metagenomic binning, comparative biology and taxonomic classification.</title>
        <authorList>
            <person name="Goeker M."/>
        </authorList>
    </citation>
    <scope>NUCLEOTIDE SEQUENCE [LARGE SCALE GENOMIC DNA]</scope>
    <source>
        <strain evidence="2 3">DSM 25897</strain>
    </source>
</reference>
<keyword evidence="1" id="KW-0472">Membrane</keyword>
<protein>
    <submittedName>
        <fullName evidence="2">Uncharacterized protein</fullName>
    </submittedName>
</protein>
<dbReference type="AlphaFoldDB" id="A0A7W7V7N0"/>
<accession>A0A7W7V7N0</accession>
<dbReference type="RefSeq" id="WP_281379542.1">
    <property type="nucleotide sequence ID" value="NZ_JACHHX010000003.1"/>
</dbReference>